<keyword evidence="9" id="KW-1185">Reference proteome</keyword>
<accession>A0A7S7LVL9</accession>
<feature type="transmembrane region" description="Helical" evidence="5">
    <location>
        <begin position="294"/>
        <end position="317"/>
    </location>
</feature>
<dbReference type="PROSITE" id="PS50885">
    <property type="entry name" value="HAMP"/>
    <property type="match status" value="1"/>
</dbReference>
<evidence type="ECO:0000256" key="4">
    <source>
        <dbReference type="SAM" id="Coils"/>
    </source>
</evidence>
<dbReference type="Pfam" id="PF00672">
    <property type="entry name" value="HAMP"/>
    <property type="match status" value="1"/>
</dbReference>
<evidence type="ECO:0000256" key="5">
    <source>
        <dbReference type="SAM" id="Phobius"/>
    </source>
</evidence>
<evidence type="ECO:0000313" key="9">
    <source>
        <dbReference type="Proteomes" id="UP000593994"/>
    </source>
</evidence>
<evidence type="ECO:0000256" key="3">
    <source>
        <dbReference type="PROSITE-ProRule" id="PRU00284"/>
    </source>
</evidence>
<dbReference type="InterPro" id="IPR029150">
    <property type="entry name" value="dCache_3"/>
</dbReference>
<proteinExistence type="inferred from homology"/>
<dbReference type="PANTHER" id="PTHR32089">
    <property type="entry name" value="METHYL-ACCEPTING CHEMOTAXIS PROTEIN MCPB"/>
    <property type="match status" value="1"/>
</dbReference>
<evidence type="ECO:0000259" key="7">
    <source>
        <dbReference type="PROSITE" id="PS50885"/>
    </source>
</evidence>
<evidence type="ECO:0000256" key="2">
    <source>
        <dbReference type="ARBA" id="ARBA00029447"/>
    </source>
</evidence>
<dbReference type="EMBL" id="CP054492">
    <property type="protein sequence ID" value="QOY52276.1"/>
    <property type="molecule type" value="Genomic_DNA"/>
</dbReference>
<dbReference type="PROSITE" id="PS50111">
    <property type="entry name" value="CHEMOTAXIS_TRANSDUC_2"/>
    <property type="match status" value="1"/>
</dbReference>
<dbReference type="Gene3D" id="1.10.287.950">
    <property type="entry name" value="Methyl-accepting chemotaxis protein"/>
    <property type="match status" value="1"/>
</dbReference>
<dbReference type="AlphaFoldDB" id="A0A7S7LVL9"/>
<evidence type="ECO:0000259" key="6">
    <source>
        <dbReference type="PROSITE" id="PS50111"/>
    </source>
</evidence>
<dbReference type="Proteomes" id="UP000593994">
    <property type="component" value="Chromosome"/>
</dbReference>
<organism evidence="8 9">
    <name type="scientific">Candidatus Sulfurimonas baltica</name>
    <dbReference type="NCBI Taxonomy" id="2740404"/>
    <lineage>
        <taxon>Bacteria</taxon>
        <taxon>Pseudomonadati</taxon>
        <taxon>Campylobacterota</taxon>
        <taxon>Epsilonproteobacteria</taxon>
        <taxon>Campylobacterales</taxon>
        <taxon>Sulfurimonadaceae</taxon>
        <taxon>Sulfurimonas</taxon>
    </lineage>
</organism>
<dbReference type="InterPro" id="IPR004089">
    <property type="entry name" value="MCPsignal_dom"/>
</dbReference>
<feature type="coiled-coil region" evidence="4">
    <location>
        <begin position="520"/>
        <end position="578"/>
    </location>
</feature>
<feature type="transmembrane region" description="Helical" evidence="5">
    <location>
        <begin position="12"/>
        <end position="33"/>
    </location>
</feature>
<dbReference type="RefSeq" id="WP_194370161.1">
    <property type="nucleotide sequence ID" value="NZ_CP054492.1"/>
</dbReference>
<dbReference type="SMART" id="SM00304">
    <property type="entry name" value="HAMP"/>
    <property type="match status" value="1"/>
</dbReference>
<comment type="similarity">
    <text evidence="2">Belongs to the methyl-accepting chemotaxis (MCP) protein family.</text>
</comment>
<keyword evidence="1 3" id="KW-0807">Transducer</keyword>
<name>A0A7S7LVL9_9BACT</name>
<evidence type="ECO:0000313" key="8">
    <source>
        <dbReference type="EMBL" id="QOY52276.1"/>
    </source>
</evidence>
<dbReference type="GO" id="GO:0007165">
    <property type="term" value="P:signal transduction"/>
    <property type="evidence" value="ECO:0007669"/>
    <property type="project" value="UniProtKB-KW"/>
</dbReference>
<keyword evidence="5" id="KW-0472">Membrane</keyword>
<dbReference type="InterPro" id="IPR029151">
    <property type="entry name" value="Sensor-like_sf"/>
</dbReference>
<dbReference type="KEGG" id="sbal:HUE88_00830"/>
<keyword evidence="4" id="KW-0175">Coiled coil</keyword>
<evidence type="ECO:0000256" key="1">
    <source>
        <dbReference type="ARBA" id="ARBA00023224"/>
    </source>
</evidence>
<dbReference type="PANTHER" id="PTHR32089:SF112">
    <property type="entry name" value="LYSOZYME-LIKE PROTEIN-RELATED"/>
    <property type="match status" value="1"/>
</dbReference>
<dbReference type="GO" id="GO:0016020">
    <property type="term" value="C:membrane"/>
    <property type="evidence" value="ECO:0007669"/>
    <property type="project" value="InterPro"/>
</dbReference>
<feature type="domain" description="HAMP" evidence="7">
    <location>
        <begin position="319"/>
        <end position="374"/>
    </location>
</feature>
<keyword evidence="5" id="KW-0812">Transmembrane</keyword>
<keyword evidence="5" id="KW-1133">Transmembrane helix</keyword>
<dbReference type="Pfam" id="PF00015">
    <property type="entry name" value="MCPsignal"/>
    <property type="match status" value="1"/>
</dbReference>
<dbReference type="Pfam" id="PF14827">
    <property type="entry name" value="dCache_3"/>
    <property type="match status" value="1"/>
</dbReference>
<reference evidence="8 9" key="1">
    <citation type="submission" date="2020-05" db="EMBL/GenBank/DDBJ databases">
        <title>Sulfurimonas marisnigri, sp. nov., and Sulfurimonas baltica, sp. nov., manganese oxide reducing chemolithoautotrophs of the class Epsilonproteobacteria isolated from the pelagic redoxclines of the Black and Baltic Seas and emended description of the genus Sulfurimonas.</title>
        <authorList>
            <person name="Henkel J.V."/>
            <person name="Laudan C."/>
            <person name="Werner J."/>
            <person name="Neu T."/>
            <person name="Plewe S."/>
            <person name="Sproer C."/>
            <person name="Bunk B."/>
            <person name="Schulz-Vogt H.N."/>
        </authorList>
    </citation>
    <scope>NUCLEOTIDE SEQUENCE [LARGE SCALE GENOMIC DNA]</scope>
    <source>
        <strain evidence="8 9">GD2</strain>
    </source>
</reference>
<sequence length="651" mass="72171">MYKNISIGKKTSIPIVVVSLVFLIIVSVIEFYIASGISEKTYTGTKEELLSKLKDKLALKYEVGITSAISLASNMELKMAVEEDDRDLALEVIQNLGKAYKASTNYKNIKIHIHTKDVKSFLRAWKPEKNGDDLSGFRHTINKVKQTNKPVLAIEMGRAGMVMRAIVPIHNSFGYAGSLEFIQGLNSVQKSFKEEKVEFLFLMDDKFLNIATLAKKNERVQNYVLSQRSYDKPFLADAKKLDFAKLLENGFLVTDNYMYTYEYVKDFQGEKIGLYLLGKNVEIVNDTVNDSLQIVYISIGAILALILLINIVALLTIRKAITVPLLSLIAHTKELSSGEGDLTKRLPCHYNGDEICETNSWINTFIEKVQELVNESKKLASNNNAVASDLSNSSSKIKERAVSSASVMNELVANGEKVDELLQITNAEAKNTQEVIASTQMKLEATKGILLDLTNMMSESSQKELALAEKLNRLTEEASQAKDILNIIGDIAEQTNLLALNAAIEAARAGEHGRGFAVVADEVRKLAERTQKALNDINATISVIVQSIMDSSQEMNSNAEVSEKLMELSNIADKEMEESAINMNEATISVEKAANDSVFLSTQIEKMLVDIKQVSEMESLNAKSAEEMDNSLHSLEESVNQLDKNLSTFKS</sequence>
<dbReference type="InterPro" id="IPR003660">
    <property type="entry name" value="HAMP_dom"/>
</dbReference>
<dbReference type="SUPFAM" id="SSF58104">
    <property type="entry name" value="Methyl-accepting chemotaxis protein (MCP) signaling domain"/>
    <property type="match status" value="1"/>
</dbReference>
<feature type="domain" description="Methyl-accepting transducer" evidence="6">
    <location>
        <begin position="379"/>
        <end position="636"/>
    </location>
</feature>
<dbReference type="SUPFAM" id="SSF103190">
    <property type="entry name" value="Sensory domain-like"/>
    <property type="match status" value="1"/>
</dbReference>
<gene>
    <name evidence="8" type="ORF">HUE88_00830</name>
</gene>
<dbReference type="SMART" id="SM00283">
    <property type="entry name" value="MA"/>
    <property type="match status" value="1"/>
</dbReference>
<protein>
    <submittedName>
        <fullName evidence="8">Methyl-accepting chemotaxis protein</fullName>
    </submittedName>
</protein>